<reference evidence="3 4" key="1">
    <citation type="submission" date="2018-03" db="EMBL/GenBank/DDBJ databases">
        <authorList>
            <person name="Keele B.F."/>
        </authorList>
    </citation>
    <scope>NUCLEOTIDE SEQUENCE [LARGE SCALE GENOMIC DNA]</scope>
    <source>
        <strain evidence="3 4">IB-3</strain>
    </source>
</reference>
<evidence type="ECO:0000256" key="1">
    <source>
        <dbReference type="ARBA" id="ARBA00005254"/>
    </source>
</evidence>
<dbReference type="EMBL" id="PYXZ01000010">
    <property type="protein sequence ID" value="PUA79510.1"/>
    <property type="molecule type" value="Genomic_DNA"/>
</dbReference>
<dbReference type="InterPro" id="IPR052342">
    <property type="entry name" value="MCH/BMMD"/>
</dbReference>
<dbReference type="PANTHER" id="PTHR43664">
    <property type="entry name" value="MONOAMINE OXIDASE-RELATED"/>
    <property type="match status" value="1"/>
</dbReference>
<evidence type="ECO:0000259" key="2">
    <source>
        <dbReference type="Pfam" id="PF01575"/>
    </source>
</evidence>
<dbReference type="PANTHER" id="PTHR43664:SF1">
    <property type="entry name" value="BETA-METHYLMALYL-COA DEHYDRATASE"/>
    <property type="match status" value="1"/>
</dbReference>
<evidence type="ECO:0000313" key="4">
    <source>
        <dbReference type="Proteomes" id="UP000244867"/>
    </source>
</evidence>
<dbReference type="AlphaFoldDB" id="A0A2R7YSZ7"/>
<proteinExistence type="inferred from homology"/>
<dbReference type="OrthoDB" id="9797938at2"/>
<protein>
    <recommendedName>
        <fullName evidence="2">MaoC-like domain-containing protein</fullName>
    </recommendedName>
</protein>
<feature type="domain" description="MaoC-like" evidence="2">
    <location>
        <begin position="35"/>
        <end position="125"/>
    </location>
</feature>
<accession>A0A2R7YSZ7</accession>
<name>A0A2R7YSZ7_9ACTN</name>
<keyword evidence="4" id="KW-1185">Reference proteome</keyword>
<sequence length="164" mass="18161">MTAPSVHEEPKATGTPEYVYAEDLMPDQAWDLGSHRLTEEEIVSFARQWDPHFFHIDPERAAAEGHFGGLIASGLQTLGVYQRLWAEQLSGHLRLIAGAGLDDVRFRRPVRPGDRLTGRSAVTSVDLEPARRRGRVGLRGALRNQHGEPVLGLASSVYVEMRVA</sequence>
<comment type="similarity">
    <text evidence="1">Belongs to the enoyl-CoA hydratase/isomerase family.</text>
</comment>
<gene>
    <name evidence="3" type="ORF">C7S10_19275</name>
</gene>
<organism evidence="3 4">
    <name type="scientific">Nocardioides currus</name>
    <dbReference type="NCBI Taxonomy" id="2133958"/>
    <lineage>
        <taxon>Bacteria</taxon>
        <taxon>Bacillati</taxon>
        <taxon>Actinomycetota</taxon>
        <taxon>Actinomycetes</taxon>
        <taxon>Propionibacteriales</taxon>
        <taxon>Nocardioidaceae</taxon>
        <taxon>Nocardioides</taxon>
    </lineage>
</organism>
<dbReference type="InterPro" id="IPR029069">
    <property type="entry name" value="HotDog_dom_sf"/>
</dbReference>
<dbReference type="RefSeq" id="WP_108346080.1">
    <property type="nucleotide sequence ID" value="NZ_PYXZ01000010.1"/>
</dbReference>
<evidence type="ECO:0000313" key="3">
    <source>
        <dbReference type="EMBL" id="PUA79510.1"/>
    </source>
</evidence>
<dbReference type="SUPFAM" id="SSF54637">
    <property type="entry name" value="Thioesterase/thiol ester dehydrase-isomerase"/>
    <property type="match status" value="1"/>
</dbReference>
<dbReference type="InterPro" id="IPR002539">
    <property type="entry name" value="MaoC-like_dom"/>
</dbReference>
<dbReference type="Proteomes" id="UP000244867">
    <property type="component" value="Unassembled WGS sequence"/>
</dbReference>
<dbReference type="Gene3D" id="3.10.129.10">
    <property type="entry name" value="Hotdog Thioesterase"/>
    <property type="match status" value="1"/>
</dbReference>
<comment type="caution">
    <text evidence="3">The sequence shown here is derived from an EMBL/GenBank/DDBJ whole genome shotgun (WGS) entry which is preliminary data.</text>
</comment>
<dbReference type="Pfam" id="PF01575">
    <property type="entry name" value="MaoC_dehydratas"/>
    <property type="match status" value="1"/>
</dbReference>